<dbReference type="InterPro" id="IPR012925">
    <property type="entry name" value="TipAS_dom"/>
</dbReference>
<dbReference type="Pfam" id="PF07739">
    <property type="entry name" value="TipAS"/>
    <property type="match status" value="1"/>
</dbReference>
<dbReference type="Proteomes" id="UP000002026">
    <property type="component" value="Chromosome"/>
</dbReference>
<keyword evidence="5" id="KW-0175">Coiled coil</keyword>
<dbReference type="GO" id="GO:0003700">
    <property type="term" value="F:DNA-binding transcription factor activity"/>
    <property type="evidence" value="ECO:0007669"/>
    <property type="project" value="InterPro"/>
</dbReference>
<keyword evidence="8" id="KW-1185">Reference proteome</keyword>
<dbReference type="PROSITE" id="PS50937">
    <property type="entry name" value="HTH_MERR_2"/>
    <property type="match status" value="1"/>
</dbReference>
<evidence type="ECO:0000256" key="2">
    <source>
        <dbReference type="ARBA" id="ARBA00023125"/>
    </source>
</evidence>
<evidence type="ECO:0000313" key="8">
    <source>
        <dbReference type="Proteomes" id="UP000002026"/>
    </source>
</evidence>
<dbReference type="Gene3D" id="1.10.1660.10">
    <property type="match status" value="1"/>
</dbReference>
<dbReference type="PRINTS" id="PR00040">
    <property type="entry name" value="HTHMERR"/>
</dbReference>
<dbReference type="Gene3D" id="1.10.490.50">
    <property type="entry name" value="Antibiotic binding domain of TipA-like multidrug resistance regulators"/>
    <property type="match status" value="1"/>
</dbReference>
<keyword evidence="1" id="KW-0805">Transcription regulation</keyword>
<evidence type="ECO:0000256" key="4">
    <source>
        <dbReference type="ARBA" id="ARBA00023163"/>
    </source>
</evidence>
<dbReference type="CDD" id="cd01106">
    <property type="entry name" value="HTH_TipAL-Mta"/>
    <property type="match status" value="1"/>
</dbReference>
<dbReference type="eggNOG" id="COG0789">
    <property type="taxonomic scope" value="Bacteria"/>
</dbReference>
<dbReference type="AlphaFoldDB" id="C7N7I7"/>
<dbReference type="EMBL" id="CP001684">
    <property type="protein sequence ID" value="ACV22872.1"/>
    <property type="molecule type" value="Genomic_DNA"/>
</dbReference>
<dbReference type="RefSeq" id="WP_012798974.1">
    <property type="nucleotide sequence ID" value="NC_013165.1"/>
</dbReference>
<dbReference type="InterPro" id="IPR036244">
    <property type="entry name" value="TipA-like_antibiotic-bd"/>
</dbReference>
<sequence>MRTVHEVSDLSGISIRTLQYYDRIGLLHPTERTQAGYRLYSDDDLARLQQILLFRELEFPLKDIKRIINSPDFDRSKALEQQIELLELQRSRIARLIALARELKEKGTGMPTFEPFDTKKIDEYAAQAKASWGSTPEWKEYESKSAGRTDEEERSMGEELLSLFKPFGQMAAEGADPASEKAREQAKRIQDYITEHFYTCTDEVFLQLSRAYGAGGEFTRNIDAHAGSGAGAFAMHAIEAYIEG</sequence>
<reference evidence="7 8" key="1">
    <citation type="journal article" date="2009" name="Stand. Genomic Sci.">
        <title>Complete genome sequence of Slackia heliotrinireducens type strain (RHS 1).</title>
        <authorList>
            <person name="Pukall R."/>
            <person name="Lapidus A."/>
            <person name="Nolan M."/>
            <person name="Copeland A."/>
            <person name="Glavina Del Rio T."/>
            <person name="Lucas S."/>
            <person name="Chen F."/>
            <person name="Tice H."/>
            <person name="Cheng J.F."/>
            <person name="Chertkov O."/>
            <person name="Bruce D."/>
            <person name="Goodwin L."/>
            <person name="Kuske C."/>
            <person name="Brettin T."/>
            <person name="Detter J.C."/>
            <person name="Han C."/>
            <person name="Pitluck S."/>
            <person name="Pati A."/>
            <person name="Mavrommatis K."/>
            <person name="Ivanova N."/>
            <person name="Ovchinnikova G."/>
            <person name="Chen A."/>
            <person name="Palaniappan K."/>
            <person name="Schneider S."/>
            <person name="Rohde M."/>
            <person name="Chain P."/>
            <person name="D'haeseleer P."/>
            <person name="Goker M."/>
            <person name="Bristow J."/>
            <person name="Eisen J.A."/>
            <person name="Markowitz V."/>
            <person name="Kyrpides N.C."/>
            <person name="Klenk H.P."/>
            <person name="Hugenholtz P."/>
        </authorList>
    </citation>
    <scope>NUCLEOTIDE SEQUENCE [LARGE SCALE GENOMIC DNA]</scope>
    <source>
        <strain evidence="8">ATCC 29202 / DSM 20476 / NCTC 11029 / RHS 1</strain>
    </source>
</reference>
<keyword evidence="4" id="KW-0804">Transcription</keyword>
<dbReference type="SMART" id="SM00422">
    <property type="entry name" value="HTH_MERR"/>
    <property type="match status" value="1"/>
</dbReference>
<evidence type="ECO:0000256" key="3">
    <source>
        <dbReference type="ARBA" id="ARBA00023159"/>
    </source>
</evidence>
<accession>C7N7I7</accession>
<dbReference type="InterPro" id="IPR009061">
    <property type="entry name" value="DNA-bd_dom_put_sf"/>
</dbReference>
<evidence type="ECO:0000256" key="1">
    <source>
        <dbReference type="ARBA" id="ARBA00023015"/>
    </source>
</evidence>
<proteinExistence type="predicted"/>
<dbReference type="GO" id="GO:0003677">
    <property type="term" value="F:DNA binding"/>
    <property type="evidence" value="ECO:0007669"/>
    <property type="project" value="UniProtKB-KW"/>
</dbReference>
<evidence type="ECO:0000313" key="7">
    <source>
        <dbReference type="EMBL" id="ACV22872.1"/>
    </source>
</evidence>
<feature type="coiled-coil region" evidence="5">
    <location>
        <begin position="76"/>
        <end position="106"/>
    </location>
</feature>
<dbReference type="Pfam" id="PF13411">
    <property type="entry name" value="MerR_1"/>
    <property type="match status" value="1"/>
</dbReference>
<feature type="domain" description="HTH merR-type" evidence="6">
    <location>
        <begin position="1"/>
        <end position="70"/>
    </location>
</feature>
<keyword evidence="3" id="KW-0010">Activator</keyword>
<dbReference type="InterPro" id="IPR000551">
    <property type="entry name" value="MerR-type_HTH_dom"/>
</dbReference>
<dbReference type="SUPFAM" id="SSF46955">
    <property type="entry name" value="Putative DNA-binding domain"/>
    <property type="match status" value="1"/>
</dbReference>
<dbReference type="KEGG" id="shi:Shel_18550"/>
<protein>
    <submittedName>
        <fullName evidence="7">Predicted transcriptional regulator</fullName>
    </submittedName>
</protein>
<organism evidence="7 8">
    <name type="scientific">Slackia heliotrinireducens (strain ATCC 29202 / DSM 20476 / NCTC 11029 / RHS 1)</name>
    <name type="common">Peptococcus heliotrinreducens</name>
    <dbReference type="NCBI Taxonomy" id="471855"/>
    <lineage>
        <taxon>Bacteria</taxon>
        <taxon>Bacillati</taxon>
        <taxon>Actinomycetota</taxon>
        <taxon>Coriobacteriia</taxon>
        <taxon>Eggerthellales</taxon>
        <taxon>Eggerthellaceae</taxon>
        <taxon>Slackia</taxon>
    </lineage>
</organism>
<gene>
    <name evidence="7" type="ordered locus">Shel_18550</name>
</gene>
<name>C7N7I7_SLAHD</name>
<dbReference type="SUPFAM" id="SSF89082">
    <property type="entry name" value="Antibiotic binding domain of TipA-like multidrug resistance regulators"/>
    <property type="match status" value="1"/>
</dbReference>
<keyword evidence="2" id="KW-0238">DNA-binding</keyword>
<dbReference type="InterPro" id="IPR047057">
    <property type="entry name" value="MerR_fam"/>
</dbReference>
<evidence type="ECO:0000256" key="5">
    <source>
        <dbReference type="SAM" id="Coils"/>
    </source>
</evidence>
<dbReference type="STRING" id="471855.Shel_18550"/>
<evidence type="ECO:0000259" key="6">
    <source>
        <dbReference type="PROSITE" id="PS50937"/>
    </source>
</evidence>
<dbReference type="PANTHER" id="PTHR30204">
    <property type="entry name" value="REDOX-CYCLING DRUG-SENSING TRANSCRIPTIONAL ACTIVATOR SOXR"/>
    <property type="match status" value="1"/>
</dbReference>
<dbReference type="HOGENOM" id="CLU_060077_0_6_11"/>
<dbReference type="PANTHER" id="PTHR30204:SF90">
    <property type="entry name" value="HTH-TYPE TRANSCRIPTIONAL ACTIVATOR MTA"/>
    <property type="match status" value="1"/>
</dbReference>